<dbReference type="AlphaFoldDB" id="A0A1I6XC51"/>
<dbReference type="Proteomes" id="UP000199546">
    <property type="component" value="Unassembled WGS sequence"/>
</dbReference>
<accession>A0A1I6XC51</accession>
<gene>
    <name evidence="1" type="ORF">SAMN05660657_00398</name>
</gene>
<protein>
    <submittedName>
        <fullName evidence="1">Uncharacterized protein</fullName>
    </submittedName>
</protein>
<dbReference type="OrthoDB" id="5197650at2"/>
<dbReference type="RefSeq" id="WP_139245689.1">
    <property type="nucleotide sequence ID" value="NZ_FPBA01000001.1"/>
</dbReference>
<evidence type="ECO:0000313" key="2">
    <source>
        <dbReference type="Proteomes" id="UP000199546"/>
    </source>
</evidence>
<evidence type="ECO:0000313" key="1">
    <source>
        <dbReference type="EMBL" id="SFT35900.1"/>
    </source>
</evidence>
<reference evidence="2" key="1">
    <citation type="submission" date="2016-10" db="EMBL/GenBank/DDBJ databases">
        <authorList>
            <person name="Varghese N."/>
            <person name="Submissions S."/>
        </authorList>
    </citation>
    <scope>NUCLEOTIDE SEQUENCE [LARGE SCALE GENOMIC DNA]</scope>
    <source>
        <strain evidence="2">DSM 46136</strain>
    </source>
</reference>
<keyword evidence="2" id="KW-1185">Reference proteome</keyword>
<organism evidence="1 2">
    <name type="scientific">Geodermatophilus amargosae</name>
    <dbReference type="NCBI Taxonomy" id="1296565"/>
    <lineage>
        <taxon>Bacteria</taxon>
        <taxon>Bacillati</taxon>
        <taxon>Actinomycetota</taxon>
        <taxon>Actinomycetes</taxon>
        <taxon>Geodermatophilales</taxon>
        <taxon>Geodermatophilaceae</taxon>
        <taxon>Geodermatophilus</taxon>
    </lineage>
</organism>
<name>A0A1I6XC51_9ACTN</name>
<proteinExistence type="predicted"/>
<sequence>MALVQQHLTPEDWDRLDRGVFAKEYGPRDVPGALGWTVSAIPPEVVDRLPVPHPALLAVARLLGRRAARADARLFGTAR</sequence>
<dbReference type="EMBL" id="FPBA01000001">
    <property type="protein sequence ID" value="SFT35900.1"/>
    <property type="molecule type" value="Genomic_DNA"/>
</dbReference>